<gene>
    <name evidence="1" type="ORF">ATSB10_34940</name>
</gene>
<accession>A0A160N5I6</accession>
<dbReference type="Gene3D" id="1.25.40.10">
    <property type="entry name" value="Tetratricopeptide repeat domain"/>
    <property type="match status" value="1"/>
</dbReference>
<sequence>MVERILDFWFVEAGEGAWWAGDPAFDELVRSRFGRVLAQASFGELWAWRARPRGRLAEILVLDQFSRNIHRGTPAAFACDPMALVLAQEAVAADALGALSPIERCFVLMPYMHSESPAIHIEAERLFREHAPPGNLEFELRHKAIIDRFGRYPHRNAILRRPSTPEELAFLDTTGSSF</sequence>
<dbReference type="InterPro" id="IPR010323">
    <property type="entry name" value="DUF924"/>
</dbReference>
<dbReference type="Pfam" id="PF06041">
    <property type="entry name" value="DUF924"/>
    <property type="match status" value="1"/>
</dbReference>
<evidence type="ECO:0000313" key="2">
    <source>
        <dbReference type="Proteomes" id="UP000077255"/>
    </source>
</evidence>
<protein>
    <recommendedName>
        <fullName evidence="3">Transmembrane protein</fullName>
    </recommendedName>
</protein>
<keyword evidence="2" id="KW-1185">Reference proteome</keyword>
<dbReference type="Gene3D" id="1.20.58.320">
    <property type="entry name" value="TPR-like"/>
    <property type="match status" value="1"/>
</dbReference>
<name>A0A160N5I6_9GAMM</name>
<organism evidence="1 2">
    <name type="scientific">Dyella thiooxydans</name>
    <dbReference type="NCBI Taxonomy" id="445710"/>
    <lineage>
        <taxon>Bacteria</taxon>
        <taxon>Pseudomonadati</taxon>
        <taxon>Pseudomonadota</taxon>
        <taxon>Gammaproteobacteria</taxon>
        <taxon>Lysobacterales</taxon>
        <taxon>Rhodanobacteraceae</taxon>
        <taxon>Dyella</taxon>
    </lineage>
</organism>
<dbReference type="RefSeq" id="WP_063673915.1">
    <property type="nucleotide sequence ID" value="NZ_CP014841.1"/>
</dbReference>
<dbReference type="Proteomes" id="UP000077255">
    <property type="component" value="Chromosome"/>
</dbReference>
<evidence type="ECO:0000313" key="1">
    <source>
        <dbReference type="EMBL" id="AND70948.1"/>
    </source>
</evidence>
<evidence type="ECO:0008006" key="3">
    <source>
        <dbReference type="Google" id="ProtNLM"/>
    </source>
</evidence>
<dbReference type="InterPro" id="IPR011990">
    <property type="entry name" value="TPR-like_helical_dom_sf"/>
</dbReference>
<dbReference type="EMBL" id="CP014841">
    <property type="protein sequence ID" value="AND70948.1"/>
    <property type="molecule type" value="Genomic_DNA"/>
</dbReference>
<dbReference type="SUPFAM" id="SSF48452">
    <property type="entry name" value="TPR-like"/>
    <property type="match status" value="1"/>
</dbReference>
<dbReference type="STRING" id="445710.ATSB10_34940"/>
<dbReference type="AlphaFoldDB" id="A0A160N5I6"/>
<dbReference type="KEGG" id="dtx:ATSB10_34940"/>
<proteinExistence type="predicted"/>
<reference evidence="1 2" key="1">
    <citation type="submission" date="2016-02" db="EMBL/GenBank/DDBJ databases">
        <title>Complete genome sequencing and analysis of ATSB10, Dyella thiooxydans isolated from rhizosphere soil of sunflower (Helianthus annuus L.).</title>
        <authorList>
            <person name="Lee Y."/>
            <person name="Hwangbo K."/>
            <person name="Chung H."/>
            <person name="Yoo J."/>
            <person name="Kim K.Y."/>
            <person name="Sa T.M."/>
            <person name="Um Y."/>
            <person name="Madhaiyan M."/>
        </authorList>
    </citation>
    <scope>NUCLEOTIDE SEQUENCE [LARGE SCALE GENOMIC DNA]</scope>
    <source>
        <strain evidence="1 2">ATSB10</strain>
    </source>
</reference>
<dbReference type="OrthoDB" id="7593450at2"/>
<dbReference type="PATRIC" id="fig|445710.3.peg.3494"/>